<protein>
    <submittedName>
        <fullName evidence="1">Uncharacterized protein</fullName>
    </submittedName>
</protein>
<dbReference type="EMBL" id="JAUEPU010000207">
    <property type="protein sequence ID" value="KAK0473503.1"/>
    <property type="molecule type" value="Genomic_DNA"/>
</dbReference>
<name>A0AA39U3E4_9AGAR</name>
<comment type="caution">
    <text evidence="1">The sequence shown here is derived from an EMBL/GenBank/DDBJ whole genome shotgun (WGS) entry which is preliminary data.</text>
</comment>
<gene>
    <name evidence="1" type="ORF">EDD18DRAFT_1117375</name>
</gene>
<reference evidence="1" key="1">
    <citation type="submission" date="2023-06" db="EMBL/GenBank/DDBJ databases">
        <authorList>
            <consortium name="Lawrence Berkeley National Laboratory"/>
            <person name="Ahrendt S."/>
            <person name="Sahu N."/>
            <person name="Indic B."/>
            <person name="Wong-Bajracharya J."/>
            <person name="Merenyi Z."/>
            <person name="Ke H.-M."/>
            <person name="Monk M."/>
            <person name="Kocsube S."/>
            <person name="Drula E."/>
            <person name="Lipzen A."/>
            <person name="Balint B."/>
            <person name="Henrissat B."/>
            <person name="Andreopoulos B."/>
            <person name="Martin F.M."/>
            <person name="Harder C.B."/>
            <person name="Rigling D."/>
            <person name="Ford K.L."/>
            <person name="Foster G.D."/>
            <person name="Pangilinan J."/>
            <person name="Papanicolaou A."/>
            <person name="Barry K."/>
            <person name="LaButti K."/>
            <person name="Viragh M."/>
            <person name="Koriabine M."/>
            <person name="Yan M."/>
            <person name="Riley R."/>
            <person name="Champramary S."/>
            <person name="Plett K.L."/>
            <person name="Tsai I.J."/>
            <person name="Slot J."/>
            <person name="Sipos G."/>
            <person name="Plett J."/>
            <person name="Nagy L.G."/>
            <person name="Grigoriev I.V."/>
        </authorList>
    </citation>
    <scope>NUCLEOTIDE SEQUENCE</scope>
    <source>
        <strain evidence="1">HWK02</strain>
    </source>
</reference>
<organism evidence="1 2">
    <name type="scientific">Armillaria luteobubalina</name>
    <dbReference type="NCBI Taxonomy" id="153913"/>
    <lineage>
        <taxon>Eukaryota</taxon>
        <taxon>Fungi</taxon>
        <taxon>Dikarya</taxon>
        <taxon>Basidiomycota</taxon>
        <taxon>Agaricomycotina</taxon>
        <taxon>Agaricomycetes</taxon>
        <taxon>Agaricomycetidae</taxon>
        <taxon>Agaricales</taxon>
        <taxon>Marasmiineae</taxon>
        <taxon>Physalacriaceae</taxon>
        <taxon>Armillaria</taxon>
    </lineage>
</organism>
<evidence type="ECO:0000313" key="2">
    <source>
        <dbReference type="Proteomes" id="UP001175228"/>
    </source>
</evidence>
<dbReference type="AlphaFoldDB" id="A0AA39U3E4"/>
<sequence>MSSVGLPPLYASSTTTFILMDESRSVKVSIEDAILHAEDGRRGLGECIAHSKPSVRIHFWISNGILDARASARRRLVSFYRLRQEADSGGTSTIWRDGRTLASRLNRGRWGQFAESRWSFGGMTSFTEGLSECGRALYE</sequence>
<dbReference type="Proteomes" id="UP001175228">
    <property type="component" value="Unassembled WGS sequence"/>
</dbReference>
<proteinExistence type="predicted"/>
<accession>A0AA39U3E4</accession>
<evidence type="ECO:0000313" key="1">
    <source>
        <dbReference type="EMBL" id="KAK0473503.1"/>
    </source>
</evidence>
<keyword evidence="2" id="KW-1185">Reference proteome</keyword>